<dbReference type="Proteomes" id="UP000794436">
    <property type="component" value="Unassembled WGS sequence"/>
</dbReference>
<proteinExistence type="predicted"/>
<reference evidence="1" key="1">
    <citation type="submission" date="2019-03" db="EMBL/GenBank/DDBJ databases">
        <title>Long read genome sequence of the mycoparasitic Pythium oligandrum ATCC 38472 isolated from sugarbeet rhizosphere.</title>
        <authorList>
            <person name="Gaulin E."/>
        </authorList>
    </citation>
    <scope>NUCLEOTIDE SEQUENCE</scope>
    <source>
        <strain evidence="1">ATCC 38472_TT</strain>
    </source>
</reference>
<protein>
    <submittedName>
        <fullName evidence="1">Uncharacterized protein</fullName>
    </submittedName>
</protein>
<evidence type="ECO:0000313" key="2">
    <source>
        <dbReference type="Proteomes" id="UP000794436"/>
    </source>
</evidence>
<comment type="caution">
    <text evidence="1">The sequence shown here is derived from an EMBL/GenBank/DDBJ whole genome shotgun (WGS) entry which is preliminary data.</text>
</comment>
<dbReference type="EMBL" id="SPLM01000039">
    <property type="protein sequence ID" value="TMW64769.1"/>
    <property type="molecule type" value="Genomic_DNA"/>
</dbReference>
<evidence type="ECO:0000313" key="1">
    <source>
        <dbReference type="EMBL" id="TMW64769.1"/>
    </source>
</evidence>
<name>A0A8K1FL13_PYTOL</name>
<dbReference type="AlphaFoldDB" id="A0A8K1FL13"/>
<keyword evidence="2" id="KW-1185">Reference proteome</keyword>
<sequence length="73" mass="7648">MEVIDKITAVVNAATVGLFGTVAKQIVPGVKCGLQLFTVTKCFIKLIGETNDAPTAKDKIKALLANSDVAKTD</sequence>
<gene>
    <name evidence="1" type="ORF">Poli38472_011649</name>
</gene>
<organism evidence="1 2">
    <name type="scientific">Pythium oligandrum</name>
    <name type="common">Mycoparasitic fungus</name>
    <dbReference type="NCBI Taxonomy" id="41045"/>
    <lineage>
        <taxon>Eukaryota</taxon>
        <taxon>Sar</taxon>
        <taxon>Stramenopiles</taxon>
        <taxon>Oomycota</taxon>
        <taxon>Peronosporomycetes</taxon>
        <taxon>Pythiales</taxon>
        <taxon>Pythiaceae</taxon>
        <taxon>Pythium</taxon>
    </lineage>
</organism>
<accession>A0A8K1FL13</accession>